<evidence type="ECO:0000313" key="3">
    <source>
        <dbReference type="Proteomes" id="UP000246058"/>
    </source>
</evidence>
<dbReference type="AlphaFoldDB" id="A0A2U8VWB4"/>
<gene>
    <name evidence="2" type="ORF">DK427_21905</name>
</gene>
<dbReference type="EMBL" id="CP029551">
    <property type="protein sequence ID" value="AWN38065.1"/>
    <property type="molecule type" value="Genomic_DNA"/>
</dbReference>
<protein>
    <submittedName>
        <fullName evidence="2">Uncharacterized protein</fullName>
    </submittedName>
</protein>
<keyword evidence="3" id="KW-1185">Reference proteome</keyword>
<accession>A0A2U8VWB4</accession>
<dbReference type="OrthoDB" id="8000354at2"/>
<dbReference type="KEGG" id="meti:DK427_21905"/>
<feature type="region of interest" description="Disordered" evidence="1">
    <location>
        <begin position="1"/>
        <end position="31"/>
    </location>
</feature>
<evidence type="ECO:0000313" key="2">
    <source>
        <dbReference type="EMBL" id="AWN38065.1"/>
    </source>
</evidence>
<organism evidence="2 3">
    <name type="scientific">Methylobacterium radiodurans</name>
    <dbReference type="NCBI Taxonomy" id="2202828"/>
    <lineage>
        <taxon>Bacteria</taxon>
        <taxon>Pseudomonadati</taxon>
        <taxon>Pseudomonadota</taxon>
        <taxon>Alphaproteobacteria</taxon>
        <taxon>Hyphomicrobiales</taxon>
        <taxon>Methylobacteriaceae</taxon>
        <taxon>Methylobacterium</taxon>
    </lineage>
</organism>
<sequence length="79" mass="8807">MPKPGSGTATETQRRSRTPDGAGSRCEAASERARHAALNRFSYSGGFDGYEGRMTCPPAWRRTAFREDERRGERKAARD</sequence>
<name>A0A2U8VWB4_9HYPH</name>
<reference evidence="2 3" key="1">
    <citation type="submission" date="2018-05" db="EMBL/GenBank/DDBJ databases">
        <title>Complete Genome Sequence of Methylobacterium sp. 17Sr1-43.</title>
        <authorList>
            <person name="Srinivasan S."/>
        </authorList>
    </citation>
    <scope>NUCLEOTIDE SEQUENCE [LARGE SCALE GENOMIC DNA]</scope>
    <source>
        <strain evidence="2 3">17Sr1-43</strain>
    </source>
</reference>
<evidence type="ECO:0000256" key="1">
    <source>
        <dbReference type="SAM" id="MobiDB-lite"/>
    </source>
</evidence>
<proteinExistence type="predicted"/>
<dbReference type="Proteomes" id="UP000246058">
    <property type="component" value="Chromosome"/>
</dbReference>